<keyword evidence="2" id="KW-1185">Reference proteome</keyword>
<evidence type="ECO:0000313" key="2">
    <source>
        <dbReference type="Proteomes" id="UP001265746"/>
    </source>
</evidence>
<dbReference type="AlphaFoldDB" id="A0AAD9SLP5"/>
<dbReference type="Proteomes" id="UP001265746">
    <property type="component" value="Unassembled WGS sequence"/>
</dbReference>
<protein>
    <submittedName>
        <fullName evidence="1">Uncharacterized protein</fullName>
    </submittedName>
</protein>
<evidence type="ECO:0000313" key="1">
    <source>
        <dbReference type="EMBL" id="KAK2613253.1"/>
    </source>
</evidence>
<gene>
    <name evidence="1" type="ORF">N8I77_000176</name>
</gene>
<comment type="caution">
    <text evidence="1">The sequence shown here is derived from an EMBL/GenBank/DDBJ whole genome shotgun (WGS) entry which is preliminary data.</text>
</comment>
<dbReference type="EMBL" id="JAUJFL010000001">
    <property type="protein sequence ID" value="KAK2613253.1"/>
    <property type="molecule type" value="Genomic_DNA"/>
</dbReference>
<accession>A0AAD9SLP5</accession>
<organism evidence="1 2">
    <name type="scientific">Phomopsis amygdali</name>
    <name type="common">Fusicoccum amygdali</name>
    <dbReference type="NCBI Taxonomy" id="1214568"/>
    <lineage>
        <taxon>Eukaryota</taxon>
        <taxon>Fungi</taxon>
        <taxon>Dikarya</taxon>
        <taxon>Ascomycota</taxon>
        <taxon>Pezizomycotina</taxon>
        <taxon>Sordariomycetes</taxon>
        <taxon>Sordariomycetidae</taxon>
        <taxon>Diaporthales</taxon>
        <taxon>Diaporthaceae</taxon>
        <taxon>Diaporthe</taxon>
    </lineage>
</organism>
<reference evidence="1" key="1">
    <citation type="submission" date="2023-06" db="EMBL/GenBank/DDBJ databases">
        <authorList>
            <person name="Noh H."/>
        </authorList>
    </citation>
    <scope>NUCLEOTIDE SEQUENCE</scope>
    <source>
        <strain evidence="1">DUCC20226</strain>
    </source>
</reference>
<name>A0AAD9SLP5_PHOAM</name>
<sequence length="510" mass="58283">MMAELVGGISAGMGIASFLLQVGNGIKTIRRAMSYNRHQAPVDLEFVAADLEMLQKVLNDMKDSQDNLLVALAIESCRRMFIEIGTELDKLTQVFEHNKSRKSRIKSLKTQLALKAEDNVKDIRRKVQEIVEKLFLASILLNQLELSQVGRIGPVPYVTAGTISTMEHTQTRDALVAQPPCPRNRPTVRRRRLDTRIGEACSHKQLSYVSRRFWWLEFTPSMGLRHKCSTCCSTRCEWSAKLRLALTWINFPYAVTVGFAFIRNNGQYDLRPALAIQHVVKNVSPGFEALFLCRHCFISVEETKQRLRDMYRSNPVHFKCHVNPAGKSYLRHLISSPWQVQENQFKLLDFLLSELEMDFAAEDHRLLPDCLKWIGEGWHLDLLETILNHGFEPISVDPPATHQWPEPCNPNWRWESITPDPFFIDYFALIVRHEPGFAGVTEMQALILGESAHSSLEQGLPNQREPLFTVNFLEQSSLHLAVGNIQTVTMLLDLDHDVDSTDRWGITPLM</sequence>
<proteinExistence type="predicted"/>